<dbReference type="GO" id="GO:0005737">
    <property type="term" value="C:cytoplasm"/>
    <property type="evidence" value="ECO:0007669"/>
    <property type="project" value="TreeGrafter"/>
</dbReference>
<dbReference type="CDD" id="cd00614">
    <property type="entry name" value="CGS_like"/>
    <property type="match status" value="1"/>
</dbReference>
<dbReference type="RefSeq" id="WP_099149986.1">
    <property type="nucleotide sequence ID" value="NZ_PDUD01000017.1"/>
</dbReference>
<dbReference type="PROSITE" id="PS00868">
    <property type="entry name" value="CYS_MET_METAB_PP"/>
    <property type="match status" value="1"/>
</dbReference>
<dbReference type="EMBL" id="PDUD01000017">
    <property type="protein sequence ID" value="PHN06729.1"/>
    <property type="molecule type" value="Genomic_DNA"/>
</dbReference>
<dbReference type="InterPro" id="IPR015421">
    <property type="entry name" value="PyrdxlP-dep_Trfase_major"/>
</dbReference>
<keyword evidence="5" id="KW-0456">Lyase</keyword>
<dbReference type="GO" id="GO:0016846">
    <property type="term" value="F:carbon-sulfur lyase activity"/>
    <property type="evidence" value="ECO:0007669"/>
    <property type="project" value="TreeGrafter"/>
</dbReference>
<dbReference type="Gene3D" id="3.90.1150.10">
    <property type="entry name" value="Aspartate Aminotransferase, domain 1"/>
    <property type="match status" value="1"/>
</dbReference>
<comment type="caution">
    <text evidence="5">The sequence shown here is derived from an EMBL/GenBank/DDBJ whole genome shotgun (WGS) entry which is preliminary data.</text>
</comment>
<dbReference type="OrthoDB" id="9803729at2"/>
<dbReference type="GO" id="GO:0030170">
    <property type="term" value="F:pyridoxal phosphate binding"/>
    <property type="evidence" value="ECO:0007669"/>
    <property type="project" value="InterPro"/>
</dbReference>
<comment type="cofactor">
    <cofactor evidence="1 4">
        <name>pyridoxal 5'-phosphate</name>
        <dbReference type="ChEBI" id="CHEBI:597326"/>
    </cofactor>
</comment>
<dbReference type="PANTHER" id="PTHR11808:SF80">
    <property type="entry name" value="CYSTATHIONINE GAMMA-LYASE"/>
    <property type="match status" value="1"/>
</dbReference>
<protein>
    <submittedName>
        <fullName evidence="5">Cystathionine beta-lyase</fullName>
    </submittedName>
</protein>
<dbReference type="PIRSF" id="PIRSF001434">
    <property type="entry name" value="CGS"/>
    <property type="match status" value="1"/>
</dbReference>
<dbReference type="GO" id="GO:0019346">
    <property type="term" value="P:transsulfuration"/>
    <property type="evidence" value="ECO:0007669"/>
    <property type="project" value="InterPro"/>
</dbReference>
<dbReference type="Proteomes" id="UP000223913">
    <property type="component" value="Unassembled WGS sequence"/>
</dbReference>
<reference evidence="5 6" key="1">
    <citation type="submission" date="2017-10" db="EMBL/GenBank/DDBJ databases">
        <title>The draft genome sequence of Lewinella nigricans NBRC 102662.</title>
        <authorList>
            <person name="Wang K."/>
        </authorList>
    </citation>
    <scope>NUCLEOTIDE SEQUENCE [LARGE SCALE GENOMIC DNA]</scope>
    <source>
        <strain evidence="5 6">NBRC 102662</strain>
    </source>
</reference>
<dbReference type="InterPro" id="IPR000277">
    <property type="entry name" value="Cys/Met-Metab_PyrdxlP-dep_enz"/>
</dbReference>
<keyword evidence="6" id="KW-1185">Reference proteome</keyword>
<evidence type="ECO:0000256" key="2">
    <source>
        <dbReference type="ARBA" id="ARBA00022898"/>
    </source>
</evidence>
<name>A0A2D0NEX3_FLAN2</name>
<dbReference type="FunFam" id="3.40.640.10:FF:000046">
    <property type="entry name" value="Cystathionine gamma-lyase"/>
    <property type="match status" value="1"/>
</dbReference>
<organism evidence="5 6">
    <name type="scientific">Flavilitoribacter nigricans (strain ATCC 23147 / DSM 23189 / NBRC 102662 / NCIMB 1420 / SS-2)</name>
    <name type="common">Lewinella nigricans</name>
    <dbReference type="NCBI Taxonomy" id="1122177"/>
    <lineage>
        <taxon>Bacteria</taxon>
        <taxon>Pseudomonadati</taxon>
        <taxon>Bacteroidota</taxon>
        <taxon>Saprospiria</taxon>
        <taxon>Saprospirales</taxon>
        <taxon>Lewinellaceae</taxon>
        <taxon>Flavilitoribacter</taxon>
    </lineage>
</organism>
<gene>
    <name evidence="5" type="ORF">CRP01_10570</name>
</gene>
<dbReference type="PANTHER" id="PTHR11808">
    <property type="entry name" value="TRANS-SULFURATION ENZYME FAMILY MEMBER"/>
    <property type="match status" value="1"/>
</dbReference>
<comment type="similarity">
    <text evidence="4">Belongs to the trans-sulfuration enzymes family.</text>
</comment>
<evidence type="ECO:0000256" key="4">
    <source>
        <dbReference type="RuleBase" id="RU362118"/>
    </source>
</evidence>
<dbReference type="SUPFAM" id="SSF53383">
    <property type="entry name" value="PLP-dependent transferases"/>
    <property type="match status" value="1"/>
</dbReference>
<evidence type="ECO:0000256" key="1">
    <source>
        <dbReference type="ARBA" id="ARBA00001933"/>
    </source>
</evidence>
<feature type="modified residue" description="N6-(pyridoxal phosphate)lysine" evidence="3">
    <location>
        <position position="206"/>
    </location>
</feature>
<dbReference type="InterPro" id="IPR015422">
    <property type="entry name" value="PyrdxlP-dep_Trfase_small"/>
</dbReference>
<evidence type="ECO:0000313" key="5">
    <source>
        <dbReference type="EMBL" id="PHN06729.1"/>
    </source>
</evidence>
<accession>A0A2D0NEX3</accession>
<dbReference type="AlphaFoldDB" id="A0A2D0NEX3"/>
<dbReference type="InterPro" id="IPR015424">
    <property type="entry name" value="PyrdxlP-dep_Trfase"/>
</dbReference>
<sequence length="388" mass="43450">MKEDLSYILNHLGEDREKYFNAVSPPVIQTSNFCFRDLQQFRQAFTDELEHHIYTRGNNPTVAILRKKLAALEGAEDALVLSSGSGAIAAAVISQVKAGDHIVCVQSPYSWTQALLTKLLARFGVTHTFVDGKSMEAITQALQPNTRMLYLESPSSLTFELQDLQACAQLAKERGLVTIIDNSYSSPLFQNPIRHGIDIVVHSGTKYLNGHSDVVMGVICSSREIIKKIFESELMTLGAILQAHDAALAIRGLRTLELRLRRCDESARLIASRLAAHPKVERVTHPLLPGHPQYELARKQMSGTGGLFSAYFKVDEREKMEAFVQELKHFLLAVSWGGHESLILPSVGFYNIPGRQDTHVDWKLVRFYIGLEDPEWLWADLENGLKIL</sequence>
<proteinExistence type="inferred from homology"/>
<dbReference type="Gene3D" id="3.40.640.10">
    <property type="entry name" value="Type I PLP-dependent aspartate aminotransferase-like (Major domain)"/>
    <property type="match status" value="1"/>
</dbReference>
<dbReference type="InterPro" id="IPR054542">
    <property type="entry name" value="Cys_met_metab_PP"/>
</dbReference>
<keyword evidence="2 3" id="KW-0663">Pyridoxal phosphate</keyword>
<dbReference type="Pfam" id="PF01053">
    <property type="entry name" value="Cys_Met_Meta_PP"/>
    <property type="match status" value="1"/>
</dbReference>
<evidence type="ECO:0000256" key="3">
    <source>
        <dbReference type="PIRSR" id="PIRSR001434-2"/>
    </source>
</evidence>
<evidence type="ECO:0000313" key="6">
    <source>
        <dbReference type="Proteomes" id="UP000223913"/>
    </source>
</evidence>